<dbReference type="InterPro" id="IPR003593">
    <property type="entry name" value="AAA+_ATPase"/>
</dbReference>
<keyword evidence="3" id="KW-0813">Transport</keyword>
<dbReference type="Pfam" id="PF00005">
    <property type="entry name" value="ABC_tran"/>
    <property type="match status" value="2"/>
</dbReference>
<feature type="domain" description="ABC transporter" evidence="11">
    <location>
        <begin position="453"/>
        <end position="686"/>
    </location>
</feature>
<reference evidence="12" key="1">
    <citation type="submission" date="2023-03" db="EMBL/GenBank/DDBJ databases">
        <title>Massive genome expansion in bonnet fungi (Mycena s.s.) driven by repeated elements and novel gene families across ecological guilds.</title>
        <authorList>
            <consortium name="Lawrence Berkeley National Laboratory"/>
            <person name="Harder C.B."/>
            <person name="Miyauchi S."/>
            <person name="Viragh M."/>
            <person name="Kuo A."/>
            <person name="Thoen E."/>
            <person name="Andreopoulos B."/>
            <person name="Lu D."/>
            <person name="Skrede I."/>
            <person name="Drula E."/>
            <person name="Henrissat B."/>
            <person name="Morin E."/>
            <person name="Kohler A."/>
            <person name="Barry K."/>
            <person name="LaButti K."/>
            <person name="Morin E."/>
            <person name="Salamov A."/>
            <person name="Lipzen A."/>
            <person name="Mereny Z."/>
            <person name="Hegedus B."/>
            <person name="Baldrian P."/>
            <person name="Stursova M."/>
            <person name="Weitz H."/>
            <person name="Taylor A."/>
            <person name="Grigoriev I.V."/>
            <person name="Nagy L.G."/>
            <person name="Martin F."/>
            <person name="Kauserud H."/>
        </authorList>
    </citation>
    <scope>NUCLEOTIDE SEQUENCE</scope>
    <source>
        <strain evidence="12">CBHHK067</strain>
    </source>
</reference>
<feature type="transmembrane region" description="Helical" evidence="10">
    <location>
        <begin position="1052"/>
        <end position="1076"/>
    </location>
</feature>
<feature type="transmembrane region" description="Helical" evidence="10">
    <location>
        <begin position="1011"/>
        <end position="1031"/>
    </location>
</feature>
<keyword evidence="6" id="KW-0547">Nucleotide-binding</keyword>
<dbReference type="PROSITE" id="PS50893">
    <property type="entry name" value="ABC_TRANSPORTER_2"/>
    <property type="match status" value="2"/>
</dbReference>
<dbReference type="InterPro" id="IPR027417">
    <property type="entry name" value="P-loop_NTPase"/>
</dbReference>
<feature type="transmembrane region" description="Helical" evidence="10">
    <location>
        <begin position="270"/>
        <end position="294"/>
    </location>
</feature>
<keyword evidence="13" id="KW-1185">Reference proteome</keyword>
<dbReference type="SMART" id="SM00382">
    <property type="entry name" value="AAA"/>
    <property type="match status" value="2"/>
</dbReference>
<evidence type="ECO:0000256" key="10">
    <source>
        <dbReference type="SAM" id="Phobius"/>
    </source>
</evidence>
<feature type="transmembrane region" description="Helical" evidence="10">
    <location>
        <begin position="25"/>
        <end position="43"/>
    </location>
</feature>
<evidence type="ECO:0000256" key="5">
    <source>
        <dbReference type="ARBA" id="ARBA00022737"/>
    </source>
</evidence>
<dbReference type="PANTHER" id="PTHR19229:SF36">
    <property type="entry name" value="ATP-BINDING CASSETTE SUB-FAMILY A MEMBER 2"/>
    <property type="match status" value="1"/>
</dbReference>
<feature type="domain" description="ABC transporter" evidence="11">
    <location>
        <begin position="1266"/>
        <end position="1494"/>
    </location>
</feature>
<feature type="transmembrane region" description="Helical" evidence="10">
    <location>
        <begin position="832"/>
        <end position="853"/>
    </location>
</feature>
<feature type="transmembrane region" description="Helical" evidence="10">
    <location>
        <begin position="398"/>
        <end position="417"/>
    </location>
</feature>
<dbReference type="GO" id="GO:0140359">
    <property type="term" value="F:ABC-type transporter activity"/>
    <property type="evidence" value="ECO:0007669"/>
    <property type="project" value="InterPro"/>
</dbReference>
<dbReference type="InterPro" id="IPR013525">
    <property type="entry name" value="ABC2_TM"/>
</dbReference>
<comment type="caution">
    <text evidence="12">The sequence shown here is derived from an EMBL/GenBank/DDBJ whole genome shotgun (WGS) entry which is preliminary data.</text>
</comment>
<keyword evidence="5" id="KW-0677">Repeat</keyword>
<dbReference type="GO" id="GO:0005319">
    <property type="term" value="F:lipid transporter activity"/>
    <property type="evidence" value="ECO:0007669"/>
    <property type="project" value="TreeGrafter"/>
</dbReference>
<dbReference type="CDD" id="cd03263">
    <property type="entry name" value="ABC_subfamily_A"/>
    <property type="match status" value="2"/>
</dbReference>
<dbReference type="InterPro" id="IPR026082">
    <property type="entry name" value="ABCA"/>
</dbReference>
<dbReference type="PANTHER" id="PTHR19229">
    <property type="entry name" value="ATP-BINDING CASSETTE TRANSPORTER SUBFAMILY A ABCA"/>
    <property type="match status" value="1"/>
</dbReference>
<feature type="transmembrane region" description="Helical" evidence="10">
    <location>
        <begin position="1205"/>
        <end position="1222"/>
    </location>
</feature>
<evidence type="ECO:0000256" key="1">
    <source>
        <dbReference type="ARBA" id="ARBA00004141"/>
    </source>
</evidence>
<feature type="transmembrane region" description="Helical" evidence="10">
    <location>
        <begin position="1124"/>
        <end position="1143"/>
    </location>
</feature>
<dbReference type="Gene3D" id="3.40.50.300">
    <property type="entry name" value="P-loop containing nucleotide triphosphate hydrolases"/>
    <property type="match status" value="2"/>
</dbReference>
<organism evidence="12 13">
    <name type="scientific">Mycena rosella</name>
    <name type="common">Pink bonnet</name>
    <name type="synonym">Agaricus rosellus</name>
    <dbReference type="NCBI Taxonomy" id="1033263"/>
    <lineage>
        <taxon>Eukaryota</taxon>
        <taxon>Fungi</taxon>
        <taxon>Dikarya</taxon>
        <taxon>Basidiomycota</taxon>
        <taxon>Agaricomycotina</taxon>
        <taxon>Agaricomycetes</taxon>
        <taxon>Agaricomycetidae</taxon>
        <taxon>Agaricales</taxon>
        <taxon>Marasmiineae</taxon>
        <taxon>Mycenaceae</taxon>
        <taxon>Mycena</taxon>
    </lineage>
</organism>
<keyword evidence="7" id="KW-0067">ATP-binding</keyword>
<comment type="similarity">
    <text evidence="2">Belongs to the ABC transporter superfamily. ABCA family.</text>
</comment>
<feature type="transmembrane region" description="Helical" evidence="10">
    <location>
        <begin position="220"/>
        <end position="241"/>
    </location>
</feature>
<dbReference type="InterPro" id="IPR017871">
    <property type="entry name" value="ABC_transporter-like_CS"/>
</dbReference>
<proteinExistence type="inferred from homology"/>
<evidence type="ECO:0000256" key="4">
    <source>
        <dbReference type="ARBA" id="ARBA00022692"/>
    </source>
</evidence>
<accession>A0AAD7GWL6</accession>
<sequence>MAPPLFWRQFCALFLKNWIVFSKHPFLNIFRCLVFPVAVGILLSEAQQFLTRPADLGLGEPAPVRALNEEFQSGKLVWVDVTDGNSSPSPADIMARITSDFSTSQLDAIKKISNPQEFLAECHQNFRGLSGCYAGLMFNDIPRDNASAPIDYTLLVDSGLGRIDVVHHSGDYETRVMPLQWAVDQAIIELKFGLNLSTPLDWPFTIGTNGQNNDDLRLQYIGSITAITVLAFLASFLGLPFQLAGFTAGERASQVTAHMKAMGLLDSARIISTHVFFSLVYLPSWIIVTFIWYFKIWTHTNFGILLAINIFFGLSLASWSMFIATPFGKSPQLAALAATFGSVGFAAIPLFASLAGYTQVAFTIIFPPSFYVFAIRAIDSLEEGNPPPGPPLYSLLGALFAAAILNIFLWPFLAVVMERRLYETQGYEPNEPRLKLGRRRTDEKRPIDVSLAVSIEGLGKTFKSFFGRKSKNVTAIADLTMDVPRSGIFVLLGSNGAGKSTLLSILGGLTRASGGIVTFEGGTSRPPRGILGIVPQKNVLFPELSCLETLKVWSAVKWSASSRLDEDLEQLLRDCDLQHKIYSRAGTLSGGQKRKLQLAIGLAGGSKLLLVDEATSGVDPLSRRALWRTMVSFRKERTILLTTHLLDEAELLADHIAILAAPGKLVASDSPVAMKQQLGSGYSVQVALRTPAAVGPGPLDKLLRQIRTIAPEAHMSLDSPQRPLFHLVSPDAGVVGRVLALLDAQAETYGVVSYDVLGTTIEDIFLNVMAKNQGAVPVVTDSDPDSDPVSDADIVHDAPLATLKLSDGRAISPLRQALVIFYKRALIFRRSWLAPLAAVALAVVVSVLSVRAMNKRPHSCATRTDTFQSRTPLYAPLSFWIPHTIPGDDFDVSPVFNSPPGLISTLGSSVARLNISDFPDASAFTANIHNNFATIRTGGVSFDLVTGTTTFAWEGSNQGILGPIFLNLATNLAFNRALNASGQAANTSSLIQPSLQSFPQVHDEVFPPLEWLIFFGLVMSVFPAFLALYVAKERESQVKSMQLSNGISNPMGLWLGHLMFDSIFILTVATLVTVLFARLSQQFYGLGFLWLVMVLYGIAGTLLAYCMTLALLSPLSVFGAAAGYQLIMFILYIASYLIVFTYADPASADGMLRVTHFTLSLLSPVASLTRAGLISINLFSLLCTSESDNVGPSALIGVTKYGGPIIYLIVQSIALFALLFWVDSGSVLFQRLRRAHTEIVSAQFERPSKEDVDLEAAQASEPSNLLQVLDATKTFGLNTAVDGLSFGVAPDTVFCMVGPNGAGKSTSINMMSGNIIPDRGDVLINKASIITEARTARISLGVCPQFSAIDAQLSVREHLMIYGRLKGLTGEGLNNSINSLLLTTGLHLYTDRLAGKLSGGNQRKLALAIALIGNPPVILIDEFSTGIDAKMKRDMWHLLRRVAASKAFVITTHSMEEAAALATKVGILAVRLLAVGTAEGLSSRYSTYEVHFTCRTDEDTARAERLMAVIPGARMVEDLATRFEVPTANVPLADLFRTLATQGDFPEYTVAKATLESMFLKVIRDSNAEEVDNRESHTPRRSWPFLRR</sequence>
<feature type="transmembrane region" description="Helical" evidence="10">
    <location>
        <begin position="1088"/>
        <end position="1112"/>
    </location>
</feature>
<evidence type="ECO:0000256" key="2">
    <source>
        <dbReference type="ARBA" id="ARBA00008869"/>
    </source>
</evidence>
<comment type="subcellular location">
    <subcellularLocation>
        <location evidence="1">Membrane</location>
        <topology evidence="1">Multi-pass membrane protein</topology>
    </subcellularLocation>
</comment>
<dbReference type="PROSITE" id="PS00211">
    <property type="entry name" value="ABC_TRANSPORTER_1"/>
    <property type="match status" value="2"/>
</dbReference>
<evidence type="ECO:0000256" key="9">
    <source>
        <dbReference type="ARBA" id="ARBA00023136"/>
    </source>
</evidence>
<dbReference type="GO" id="GO:0016020">
    <property type="term" value="C:membrane"/>
    <property type="evidence" value="ECO:0007669"/>
    <property type="project" value="UniProtKB-SubCell"/>
</dbReference>
<evidence type="ECO:0000313" key="12">
    <source>
        <dbReference type="EMBL" id="KAJ7706884.1"/>
    </source>
</evidence>
<keyword evidence="9 10" id="KW-0472">Membrane</keyword>
<dbReference type="EMBL" id="JARKIE010000006">
    <property type="protein sequence ID" value="KAJ7706884.1"/>
    <property type="molecule type" value="Genomic_DNA"/>
</dbReference>
<evidence type="ECO:0000259" key="11">
    <source>
        <dbReference type="PROSITE" id="PS50893"/>
    </source>
</evidence>
<evidence type="ECO:0000256" key="6">
    <source>
        <dbReference type="ARBA" id="ARBA00022741"/>
    </source>
</evidence>
<name>A0AAD7GWL6_MYCRO</name>
<feature type="transmembrane region" description="Helical" evidence="10">
    <location>
        <begin position="1163"/>
        <end position="1184"/>
    </location>
</feature>
<dbReference type="Pfam" id="PF12698">
    <property type="entry name" value="ABC2_membrane_3"/>
    <property type="match status" value="1"/>
</dbReference>
<dbReference type="GO" id="GO:0016887">
    <property type="term" value="F:ATP hydrolysis activity"/>
    <property type="evidence" value="ECO:0007669"/>
    <property type="project" value="InterPro"/>
</dbReference>
<protein>
    <recommendedName>
        <fullName evidence="11">ABC transporter domain-containing protein</fullName>
    </recommendedName>
</protein>
<keyword evidence="4 10" id="KW-0812">Transmembrane</keyword>
<feature type="transmembrane region" description="Helical" evidence="10">
    <location>
        <begin position="333"/>
        <end position="353"/>
    </location>
</feature>
<keyword evidence="8 10" id="KW-1133">Transmembrane helix</keyword>
<dbReference type="Proteomes" id="UP001221757">
    <property type="component" value="Unassembled WGS sequence"/>
</dbReference>
<gene>
    <name evidence="12" type="ORF">B0H17DRAFT_972841</name>
</gene>
<evidence type="ECO:0000313" key="13">
    <source>
        <dbReference type="Proteomes" id="UP001221757"/>
    </source>
</evidence>
<dbReference type="SUPFAM" id="SSF52540">
    <property type="entry name" value="P-loop containing nucleoside triphosphate hydrolases"/>
    <property type="match status" value="2"/>
</dbReference>
<evidence type="ECO:0000256" key="7">
    <source>
        <dbReference type="ARBA" id="ARBA00022840"/>
    </source>
</evidence>
<dbReference type="InterPro" id="IPR003439">
    <property type="entry name" value="ABC_transporter-like_ATP-bd"/>
</dbReference>
<evidence type="ECO:0000256" key="3">
    <source>
        <dbReference type="ARBA" id="ARBA00022448"/>
    </source>
</evidence>
<dbReference type="GO" id="GO:0005524">
    <property type="term" value="F:ATP binding"/>
    <property type="evidence" value="ECO:0007669"/>
    <property type="project" value="UniProtKB-KW"/>
</dbReference>
<feature type="transmembrane region" description="Helical" evidence="10">
    <location>
        <begin position="306"/>
        <end position="327"/>
    </location>
</feature>
<feature type="transmembrane region" description="Helical" evidence="10">
    <location>
        <begin position="360"/>
        <end position="378"/>
    </location>
</feature>
<evidence type="ECO:0000256" key="8">
    <source>
        <dbReference type="ARBA" id="ARBA00022989"/>
    </source>
</evidence>